<evidence type="ECO:0000313" key="2">
    <source>
        <dbReference type="EMBL" id="QHT25054.1"/>
    </source>
</evidence>
<sequence>MPHYKLDLKLFINKVTNGEPSPIKYELHETNPNMYTFECTTPLSDPVYFTEEKSIVTAIDTYHRRHIKYFRIMCAQFAFNLKILLNLQKNINFGDFFSVNSFGGKSLLYNLVGVMRRKYNDNGDKNPLNPSDPSVFVGITPSDYCSEVFNCGRNSKFPLQPYITNLSVYRKDSSGFIPKYNYAFELQLAYDTKNNIFRYLKINPDGSTAFLNDSDFSEEYYVNEKINYDKVHSINTFINIIVSSLFMESVNYFLTRFRSDSKSKLAVRTNYFQYYTTDQQKKIQLLITACGTFKNKKKVGDYYTFLDNPDVSYIFLANLFAILVNESGLNPRNLDPRVSSLNESPKTVAHCKVSFSTKLNVLTYTKSYMEKAYRDHNIQSDDNISETSSASSETSSMSDSDALSMSEFSDASSVSSFSSSSSGLSTFDLSRFTSVMDSARSILGFAYSFVRGNPEEASASAAVSEEDIAFKNFIASALLNPNYTLKH</sequence>
<evidence type="ECO:0000256" key="1">
    <source>
        <dbReference type="SAM" id="MobiDB-lite"/>
    </source>
</evidence>
<reference evidence="2" key="1">
    <citation type="journal article" date="2020" name="Nature">
        <title>Giant virus diversity and host interactions through global metagenomics.</title>
        <authorList>
            <person name="Schulz F."/>
            <person name="Roux S."/>
            <person name="Paez-Espino D."/>
            <person name="Jungbluth S."/>
            <person name="Walsh D.A."/>
            <person name="Denef V.J."/>
            <person name="McMahon K.D."/>
            <person name="Konstantinidis K.T."/>
            <person name="Eloe-Fadrosh E.A."/>
            <person name="Kyrpides N.C."/>
            <person name="Woyke T."/>
        </authorList>
    </citation>
    <scope>NUCLEOTIDE SEQUENCE</scope>
    <source>
        <strain evidence="2">GVMAG-M-3300023179-150</strain>
    </source>
</reference>
<feature type="region of interest" description="Disordered" evidence="1">
    <location>
        <begin position="379"/>
        <end position="398"/>
    </location>
</feature>
<feature type="compositionally biased region" description="Low complexity" evidence="1">
    <location>
        <begin position="385"/>
        <end position="398"/>
    </location>
</feature>
<dbReference type="EMBL" id="MN739754">
    <property type="protein sequence ID" value="QHT25054.1"/>
    <property type="molecule type" value="Genomic_DNA"/>
</dbReference>
<name>A0A6C0E7K4_9ZZZZ</name>
<dbReference type="AlphaFoldDB" id="A0A6C0E7K4"/>
<proteinExistence type="predicted"/>
<organism evidence="2">
    <name type="scientific">viral metagenome</name>
    <dbReference type="NCBI Taxonomy" id="1070528"/>
    <lineage>
        <taxon>unclassified sequences</taxon>
        <taxon>metagenomes</taxon>
        <taxon>organismal metagenomes</taxon>
    </lineage>
</organism>
<protein>
    <submittedName>
        <fullName evidence="2">Uncharacterized protein</fullName>
    </submittedName>
</protein>
<accession>A0A6C0E7K4</accession>